<dbReference type="Proteomes" id="UP000016935">
    <property type="component" value="Unassembled WGS sequence"/>
</dbReference>
<accession>R0JW55</accession>
<evidence type="ECO:0000313" key="3">
    <source>
        <dbReference type="Proteomes" id="UP000016935"/>
    </source>
</evidence>
<proteinExistence type="predicted"/>
<protein>
    <submittedName>
        <fullName evidence="2">Uncharacterized protein</fullName>
    </submittedName>
</protein>
<evidence type="ECO:0000313" key="2">
    <source>
        <dbReference type="EMBL" id="EOA81719.1"/>
    </source>
</evidence>
<dbReference type="EMBL" id="KB908866">
    <property type="protein sequence ID" value="EOA81719.1"/>
    <property type="molecule type" value="Genomic_DNA"/>
</dbReference>
<name>R0JW55_EXST2</name>
<evidence type="ECO:0000256" key="1">
    <source>
        <dbReference type="SAM" id="MobiDB-lite"/>
    </source>
</evidence>
<dbReference type="AlphaFoldDB" id="R0JW55"/>
<dbReference type="GeneID" id="19404030"/>
<reference evidence="2 3" key="2">
    <citation type="journal article" date="2013" name="PLoS Genet.">
        <title>Comparative genome structure, secondary metabolite, and effector coding capacity across Cochliobolus pathogens.</title>
        <authorList>
            <person name="Condon B.J."/>
            <person name="Leng Y."/>
            <person name="Wu D."/>
            <person name="Bushley K.E."/>
            <person name="Ohm R.A."/>
            <person name="Otillar R."/>
            <person name="Martin J."/>
            <person name="Schackwitz W."/>
            <person name="Grimwood J."/>
            <person name="MohdZainudin N."/>
            <person name="Xue C."/>
            <person name="Wang R."/>
            <person name="Manning V.A."/>
            <person name="Dhillon B."/>
            <person name="Tu Z.J."/>
            <person name="Steffenson B.J."/>
            <person name="Salamov A."/>
            <person name="Sun H."/>
            <person name="Lowry S."/>
            <person name="LaButti K."/>
            <person name="Han J."/>
            <person name="Copeland A."/>
            <person name="Lindquist E."/>
            <person name="Barry K."/>
            <person name="Schmutz J."/>
            <person name="Baker S.E."/>
            <person name="Ciuffetti L.M."/>
            <person name="Grigoriev I.V."/>
            <person name="Zhong S."/>
            <person name="Turgeon B.G."/>
        </authorList>
    </citation>
    <scope>NUCLEOTIDE SEQUENCE [LARGE SCALE GENOMIC DNA]</scope>
    <source>
        <strain evidence="3">28A</strain>
    </source>
</reference>
<feature type="region of interest" description="Disordered" evidence="1">
    <location>
        <begin position="278"/>
        <end position="301"/>
    </location>
</feature>
<dbReference type="OrthoDB" id="10390626at2759"/>
<feature type="compositionally biased region" description="Basic and acidic residues" evidence="1">
    <location>
        <begin position="279"/>
        <end position="301"/>
    </location>
</feature>
<dbReference type="HOGENOM" id="CLU_924909_0_0_1"/>
<dbReference type="RefSeq" id="XP_008030703.1">
    <property type="nucleotide sequence ID" value="XM_008032512.1"/>
</dbReference>
<sequence length="301" mass="33526">MPQKIPESDSDEAIPNVSGPATVAAYRSLFPHRNVLLHTFVTGSSNVLVVCPQKYGPVAKALEDIIRHHSIGFGGSLLTIHHEPLTIPTAATIREKLGPGHGILALDVLLVFGYESTQIGIPDTKIKLWIDGLADLVRSEYSWEPGQRFLPKIERNRGVLLVQVASLAHECWQHTAKRYHDLVHGMGLRLDAVNSLHYSNQFDIAMTISRHKALARNLANIPNGDHERLVGYLRTHTKTLKMSVAGLEKSLIENGDTMLGLFIPDGSASGEQNWWDLSEPARQKNQKRERGRRNNMDKSSY</sequence>
<reference evidence="2 3" key="1">
    <citation type="journal article" date="2012" name="PLoS Pathog.">
        <title>Diverse lifestyles and strategies of plant pathogenesis encoded in the genomes of eighteen Dothideomycetes fungi.</title>
        <authorList>
            <person name="Ohm R.A."/>
            <person name="Feau N."/>
            <person name="Henrissat B."/>
            <person name="Schoch C.L."/>
            <person name="Horwitz B.A."/>
            <person name="Barry K.W."/>
            <person name="Condon B.J."/>
            <person name="Copeland A.C."/>
            <person name="Dhillon B."/>
            <person name="Glaser F."/>
            <person name="Hesse C.N."/>
            <person name="Kosti I."/>
            <person name="LaButti K."/>
            <person name="Lindquist E.A."/>
            <person name="Lucas S."/>
            <person name="Salamov A.A."/>
            <person name="Bradshaw R.E."/>
            <person name="Ciuffetti L."/>
            <person name="Hamelin R.C."/>
            <person name="Kema G.H.J."/>
            <person name="Lawrence C."/>
            <person name="Scott J.A."/>
            <person name="Spatafora J.W."/>
            <person name="Turgeon B.G."/>
            <person name="de Wit P.J.G.M."/>
            <person name="Zhong S."/>
            <person name="Goodwin S.B."/>
            <person name="Grigoriev I.V."/>
        </authorList>
    </citation>
    <scope>NUCLEOTIDE SEQUENCE [LARGE SCALE GENOMIC DNA]</scope>
    <source>
        <strain evidence="3">28A</strain>
    </source>
</reference>
<organism evidence="2 3">
    <name type="scientific">Exserohilum turcicum (strain 28A)</name>
    <name type="common">Northern leaf blight fungus</name>
    <name type="synonym">Setosphaeria turcica</name>
    <dbReference type="NCBI Taxonomy" id="671987"/>
    <lineage>
        <taxon>Eukaryota</taxon>
        <taxon>Fungi</taxon>
        <taxon>Dikarya</taxon>
        <taxon>Ascomycota</taxon>
        <taxon>Pezizomycotina</taxon>
        <taxon>Dothideomycetes</taxon>
        <taxon>Pleosporomycetidae</taxon>
        <taxon>Pleosporales</taxon>
        <taxon>Pleosporineae</taxon>
        <taxon>Pleosporaceae</taxon>
        <taxon>Exserohilum</taxon>
    </lineage>
</organism>
<keyword evidence="3" id="KW-1185">Reference proteome</keyword>
<gene>
    <name evidence="2" type="ORF">SETTUDRAFT_35542</name>
</gene>